<dbReference type="Gramene" id="MpUg00262.1">
    <property type="protein sequence ID" value="MpUg00262.1.cds"/>
    <property type="gene ID" value="MpUg00262"/>
</dbReference>
<gene>
    <name evidence="9" type="ORF">MARPO_0210s0005</name>
</gene>
<evidence type="ECO:0000313" key="10">
    <source>
        <dbReference type="Proteomes" id="UP000244005"/>
    </source>
</evidence>
<keyword evidence="5" id="KW-0804">Transcription</keyword>
<evidence type="ECO:0000256" key="6">
    <source>
        <dbReference type="ARBA" id="ARBA00023242"/>
    </source>
</evidence>
<keyword evidence="3" id="KW-0805">Transcription regulation</keyword>
<dbReference type="Pfam" id="PF13921">
    <property type="entry name" value="Myb_DNA-bind_6"/>
    <property type="match status" value="1"/>
</dbReference>
<dbReference type="Gramene" id="MpUg00230.1">
    <property type="protein sequence ID" value="MpUg00230.1.cds"/>
    <property type="gene ID" value="MpUg00230"/>
</dbReference>
<dbReference type="OrthoDB" id="2143914at2759"/>
<dbReference type="InterPro" id="IPR051575">
    <property type="entry name" value="Myb-like_DNA-bd"/>
</dbReference>
<dbReference type="Gramene" id="MpUg00253.1">
    <property type="protein sequence ID" value="MpUg00253.1.cds"/>
    <property type="gene ID" value="MpUg00253"/>
</dbReference>
<proteinExistence type="predicted"/>
<keyword evidence="6" id="KW-0539">Nucleus</keyword>
<evidence type="ECO:0000256" key="3">
    <source>
        <dbReference type="ARBA" id="ARBA00023015"/>
    </source>
</evidence>
<dbReference type="InterPro" id="IPR001005">
    <property type="entry name" value="SANT/Myb"/>
</dbReference>
<dbReference type="SUPFAM" id="SSF46689">
    <property type="entry name" value="Homeodomain-like"/>
    <property type="match status" value="2"/>
</dbReference>
<dbReference type="GO" id="GO:0006355">
    <property type="term" value="P:regulation of DNA-templated transcription"/>
    <property type="evidence" value="ECO:0000318"/>
    <property type="project" value="GO_Central"/>
</dbReference>
<dbReference type="AlphaFoldDB" id="A0A2R6W091"/>
<dbReference type="CDD" id="cd00167">
    <property type="entry name" value="SANT"/>
    <property type="match status" value="3"/>
</dbReference>
<dbReference type="FunFam" id="1.10.10.60:FF:000010">
    <property type="entry name" value="Transcriptional activator Myb isoform A"/>
    <property type="match status" value="1"/>
</dbReference>
<dbReference type="PANTHER" id="PTHR46621:SF1">
    <property type="entry name" value="SNRNA-ACTIVATING PROTEIN COMPLEX SUBUNIT 4"/>
    <property type="match status" value="1"/>
</dbReference>
<evidence type="ECO:0000256" key="2">
    <source>
        <dbReference type="ARBA" id="ARBA00022737"/>
    </source>
</evidence>
<evidence type="ECO:0000256" key="1">
    <source>
        <dbReference type="ARBA" id="ARBA00004123"/>
    </source>
</evidence>
<feature type="domain" description="Myb-like" evidence="7">
    <location>
        <begin position="108"/>
        <end position="159"/>
    </location>
</feature>
<evidence type="ECO:0000313" key="9">
    <source>
        <dbReference type="EMBL" id="PTQ27263.1"/>
    </source>
</evidence>
<keyword evidence="4" id="KW-0238">DNA-binding</keyword>
<dbReference type="InterPro" id="IPR009057">
    <property type="entry name" value="Homeodomain-like_sf"/>
</dbReference>
<feature type="domain" description="Myb-like" evidence="7">
    <location>
        <begin position="160"/>
        <end position="210"/>
    </location>
</feature>
<evidence type="ECO:0000259" key="8">
    <source>
        <dbReference type="PROSITE" id="PS51294"/>
    </source>
</evidence>
<evidence type="ECO:0000259" key="7">
    <source>
        <dbReference type="PROSITE" id="PS50090"/>
    </source>
</evidence>
<comment type="subcellular location">
    <subcellularLocation>
        <location evidence="1">Nucleus</location>
    </subcellularLocation>
</comment>
<dbReference type="GO" id="GO:0005634">
    <property type="term" value="C:nucleus"/>
    <property type="evidence" value="ECO:0000318"/>
    <property type="project" value="GO_Central"/>
</dbReference>
<accession>A0A2R6W091</accession>
<dbReference type="PANTHER" id="PTHR46621">
    <property type="entry name" value="SNRNA-ACTIVATING PROTEIN COMPLEX SUBUNIT 4"/>
    <property type="match status" value="1"/>
</dbReference>
<feature type="domain" description="HTH myb-type" evidence="8">
    <location>
        <begin position="164"/>
        <end position="214"/>
    </location>
</feature>
<dbReference type="Pfam" id="PF00249">
    <property type="entry name" value="Myb_DNA-binding"/>
    <property type="match status" value="1"/>
</dbReference>
<keyword evidence="2" id="KW-0677">Repeat</keyword>
<evidence type="ECO:0000256" key="4">
    <source>
        <dbReference type="ARBA" id="ARBA00023125"/>
    </source>
</evidence>
<feature type="domain" description="HTH myb-type" evidence="8">
    <location>
        <begin position="108"/>
        <end position="163"/>
    </location>
</feature>
<dbReference type="GO" id="GO:0000981">
    <property type="term" value="F:DNA-binding transcription factor activity, RNA polymerase II-specific"/>
    <property type="evidence" value="ECO:0000318"/>
    <property type="project" value="GO_Central"/>
</dbReference>
<sequence length="297" mass="34060">MEKMEASTSSTLPKLPLRRCLEDISNSSEPNLPSAAVVDVTLGTKGKKLRVYHAPRRRRPYTSWTEEEDTALRAAVEQFKGRNWKKIAANVPNRSDNQCLNRWQKVLDPALVKGSWTKEEDDKLLEMVNEFGTKTWAAIARSLPSRNGKQCRERWCNNLDPQIKKEPWNEEEDMKLFLAHKRFGNSWSKIAKLIPGRSENGIKNRWNITIQKRADALEQSTENWINRNTFEDMLSIIDDVAPTELDVSEDHLALNGEANIDLQDSNAAKDLIAWNLEFDMDVDVDNFLDLPDLNLSP</sequence>
<keyword evidence="10" id="KW-1185">Reference proteome</keyword>
<dbReference type="FunFam" id="1.10.10.60:FF:000016">
    <property type="entry name" value="Transcriptional activator Myb isoform A"/>
    <property type="match status" value="1"/>
</dbReference>
<name>A0A2R6W091_MARPO</name>
<dbReference type="PROSITE" id="PS50090">
    <property type="entry name" value="MYB_LIKE"/>
    <property type="match status" value="3"/>
</dbReference>
<organism evidence="9 10">
    <name type="scientific">Marchantia polymorpha</name>
    <name type="common">Common liverwort</name>
    <name type="synonym">Marchantia aquatica</name>
    <dbReference type="NCBI Taxonomy" id="3197"/>
    <lineage>
        <taxon>Eukaryota</taxon>
        <taxon>Viridiplantae</taxon>
        <taxon>Streptophyta</taxon>
        <taxon>Embryophyta</taxon>
        <taxon>Marchantiophyta</taxon>
        <taxon>Marchantiopsida</taxon>
        <taxon>Marchantiidae</taxon>
        <taxon>Marchantiales</taxon>
        <taxon>Marchantiaceae</taxon>
        <taxon>Marchantia</taxon>
    </lineage>
</organism>
<feature type="domain" description="Myb-like" evidence="7">
    <location>
        <begin position="56"/>
        <end position="107"/>
    </location>
</feature>
<evidence type="ECO:0000256" key="5">
    <source>
        <dbReference type="ARBA" id="ARBA00023163"/>
    </source>
</evidence>
<feature type="domain" description="HTH myb-type" evidence="8">
    <location>
        <begin position="54"/>
        <end position="107"/>
    </location>
</feature>
<reference evidence="10" key="1">
    <citation type="journal article" date="2017" name="Cell">
        <title>Insights into land plant evolution garnered from the Marchantia polymorpha genome.</title>
        <authorList>
            <person name="Bowman J.L."/>
            <person name="Kohchi T."/>
            <person name="Yamato K.T."/>
            <person name="Jenkins J."/>
            <person name="Shu S."/>
            <person name="Ishizaki K."/>
            <person name="Yamaoka S."/>
            <person name="Nishihama R."/>
            <person name="Nakamura Y."/>
            <person name="Berger F."/>
            <person name="Adam C."/>
            <person name="Aki S.S."/>
            <person name="Althoff F."/>
            <person name="Araki T."/>
            <person name="Arteaga-Vazquez M.A."/>
            <person name="Balasubrmanian S."/>
            <person name="Barry K."/>
            <person name="Bauer D."/>
            <person name="Boehm C.R."/>
            <person name="Briginshaw L."/>
            <person name="Caballero-Perez J."/>
            <person name="Catarino B."/>
            <person name="Chen F."/>
            <person name="Chiyoda S."/>
            <person name="Chovatia M."/>
            <person name="Davies K.M."/>
            <person name="Delmans M."/>
            <person name="Demura T."/>
            <person name="Dierschke T."/>
            <person name="Dolan L."/>
            <person name="Dorantes-Acosta A.E."/>
            <person name="Eklund D.M."/>
            <person name="Florent S.N."/>
            <person name="Flores-Sandoval E."/>
            <person name="Fujiyama A."/>
            <person name="Fukuzawa H."/>
            <person name="Galik B."/>
            <person name="Grimanelli D."/>
            <person name="Grimwood J."/>
            <person name="Grossniklaus U."/>
            <person name="Hamada T."/>
            <person name="Haseloff J."/>
            <person name="Hetherington A.J."/>
            <person name="Higo A."/>
            <person name="Hirakawa Y."/>
            <person name="Hundley H.N."/>
            <person name="Ikeda Y."/>
            <person name="Inoue K."/>
            <person name="Inoue S.I."/>
            <person name="Ishida S."/>
            <person name="Jia Q."/>
            <person name="Kakita M."/>
            <person name="Kanazawa T."/>
            <person name="Kawai Y."/>
            <person name="Kawashima T."/>
            <person name="Kennedy M."/>
            <person name="Kinose K."/>
            <person name="Kinoshita T."/>
            <person name="Kohara Y."/>
            <person name="Koide E."/>
            <person name="Komatsu K."/>
            <person name="Kopischke S."/>
            <person name="Kubo M."/>
            <person name="Kyozuka J."/>
            <person name="Lagercrantz U."/>
            <person name="Lin S.S."/>
            <person name="Lindquist E."/>
            <person name="Lipzen A.M."/>
            <person name="Lu C.W."/>
            <person name="De Luna E."/>
            <person name="Martienssen R.A."/>
            <person name="Minamino N."/>
            <person name="Mizutani M."/>
            <person name="Mizutani M."/>
            <person name="Mochizuki N."/>
            <person name="Monte I."/>
            <person name="Mosher R."/>
            <person name="Nagasaki H."/>
            <person name="Nakagami H."/>
            <person name="Naramoto S."/>
            <person name="Nishitani K."/>
            <person name="Ohtani M."/>
            <person name="Okamoto T."/>
            <person name="Okumura M."/>
            <person name="Phillips J."/>
            <person name="Pollak B."/>
            <person name="Reinders A."/>
            <person name="Rovekamp M."/>
            <person name="Sano R."/>
            <person name="Sawa S."/>
            <person name="Schmid M.W."/>
            <person name="Shirakawa M."/>
            <person name="Solano R."/>
            <person name="Spunde A."/>
            <person name="Suetsugu N."/>
            <person name="Sugano S."/>
            <person name="Sugiyama A."/>
            <person name="Sun R."/>
            <person name="Suzuki Y."/>
            <person name="Takenaka M."/>
            <person name="Takezawa D."/>
            <person name="Tomogane H."/>
            <person name="Tsuzuki M."/>
            <person name="Ueda T."/>
            <person name="Umeda M."/>
            <person name="Ward J.M."/>
            <person name="Watanabe Y."/>
            <person name="Yazaki K."/>
            <person name="Yokoyama R."/>
            <person name="Yoshitake Y."/>
            <person name="Yotsui I."/>
            <person name="Zachgo S."/>
            <person name="Schmutz J."/>
        </authorList>
    </citation>
    <scope>NUCLEOTIDE SEQUENCE [LARGE SCALE GENOMIC DNA]</scope>
    <source>
        <strain evidence="10">Tak-1</strain>
    </source>
</reference>
<dbReference type="Gene3D" id="1.10.10.60">
    <property type="entry name" value="Homeodomain-like"/>
    <property type="match status" value="3"/>
</dbReference>
<dbReference type="PROSITE" id="PS51294">
    <property type="entry name" value="HTH_MYB"/>
    <property type="match status" value="3"/>
</dbReference>
<protein>
    <submittedName>
        <fullName evidence="9">Uncharacterized protein</fullName>
    </submittedName>
</protein>
<dbReference type="InterPro" id="IPR017930">
    <property type="entry name" value="Myb_dom"/>
</dbReference>
<dbReference type="GO" id="GO:0000978">
    <property type="term" value="F:RNA polymerase II cis-regulatory region sequence-specific DNA binding"/>
    <property type="evidence" value="ECO:0000318"/>
    <property type="project" value="GO_Central"/>
</dbReference>
<dbReference type="SMART" id="SM00717">
    <property type="entry name" value="SANT"/>
    <property type="match status" value="3"/>
</dbReference>
<dbReference type="Proteomes" id="UP000244005">
    <property type="component" value="Unassembled WGS sequence"/>
</dbReference>
<dbReference type="EMBL" id="KZ772877">
    <property type="protein sequence ID" value="PTQ27263.1"/>
    <property type="molecule type" value="Genomic_DNA"/>
</dbReference>